<dbReference type="Gene3D" id="3.40.50.2000">
    <property type="entry name" value="Glycogen Phosphorylase B"/>
    <property type="match status" value="1"/>
</dbReference>
<dbReference type="RefSeq" id="WP_345689483.1">
    <property type="nucleotide sequence ID" value="NZ_BAABRO010000035.1"/>
</dbReference>
<sequence length="390" mass="44250">MKEQTRQAQLAYFAPVDEGGLAKYAVHQCAALAERCSRTVFLGYRHMERELRQYSPSTQFVPLRDQYQAVGKLGRAIAHIKTRRSEVSQLIDLINQEDLSHVVVGSYFEYFSPFWVRRLRALNSLGIRFGTIVHDPIRDFRVGPKFWHDYCISTAYSFVDVAYVHGGTALDYGRPKRSFLVKEIPHGPYPVPVPNKGSELRAQVRSILGIPDAAPVLLAFGHIRDGKNLDLLIKSLVDVENMHLLVVGREQSIGQRSISFYQDLAVTHSVDKRCHWVNDFIPESDVYQYFIASDYLTLVYSADFRSASGVLNLASQFHLPVLASSGEGPLKKCVLEYDLGTFVKPDCLRSLIDGLRRTKDQGFSPRWDDYRTDHSWDSNAIGVLDTLFTK</sequence>
<organism evidence="1 2">
    <name type="scientific">Novipirellula caenicola</name>
    <dbReference type="NCBI Taxonomy" id="1536901"/>
    <lineage>
        <taxon>Bacteria</taxon>
        <taxon>Pseudomonadati</taxon>
        <taxon>Planctomycetota</taxon>
        <taxon>Planctomycetia</taxon>
        <taxon>Pirellulales</taxon>
        <taxon>Pirellulaceae</taxon>
        <taxon>Novipirellula</taxon>
    </lineage>
</organism>
<evidence type="ECO:0000313" key="2">
    <source>
        <dbReference type="Proteomes" id="UP001416858"/>
    </source>
</evidence>
<accession>A0ABP9W118</accession>
<proteinExistence type="predicted"/>
<reference evidence="1 2" key="1">
    <citation type="submission" date="2024-02" db="EMBL/GenBank/DDBJ databases">
        <title>Rhodopirellula caenicola NBRC 110016.</title>
        <authorList>
            <person name="Ichikawa N."/>
            <person name="Katano-Makiyama Y."/>
            <person name="Hidaka K."/>
        </authorList>
    </citation>
    <scope>NUCLEOTIDE SEQUENCE [LARGE SCALE GENOMIC DNA]</scope>
    <source>
        <strain evidence="1 2">NBRC 110016</strain>
    </source>
</reference>
<evidence type="ECO:0000313" key="1">
    <source>
        <dbReference type="EMBL" id="GAA5511079.1"/>
    </source>
</evidence>
<protein>
    <recommendedName>
        <fullName evidence="3">Glycosyl transferases group 1</fullName>
    </recommendedName>
</protein>
<name>A0ABP9W118_9BACT</name>
<evidence type="ECO:0008006" key="3">
    <source>
        <dbReference type="Google" id="ProtNLM"/>
    </source>
</evidence>
<dbReference type="Proteomes" id="UP001416858">
    <property type="component" value="Unassembled WGS sequence"/>
</dbReference>
<gene>
    <name evidence="1" type="ORF">Rcae01_06592</name>
</gene>
<comment type="caution">
    <text evidence="1">The sequence shown here is derived from an EMBL/GenBank/DDBJ whole genome shotgun (WGS) entry which is preliminary data.</text>
</comment>
<keyword evidence="2" id="KW-1185">Reference proteome</keyword>
<dbReference type="SUPFAM" id="SSF53756">
    <property type="entry name" value="UDP-Glycosyltransferase/glycogen phosphorylase"/>
    <property type="match status" value="1"/>
</dbReference>
<dbReference type="EMBL" id="BAABRO010000035">
    <property type="protein sequence ID" value="GAA5511079.1"/>
    <property type="molecule type" value="Genomic_DNA"/>
</dbReference>